<dbReference type="GO" id="GO:0005737">
    <property type="term" value="C:cytoplasm"/>
    <property type="evidence" value="ECO:0007669"/>
    <property type="project" value="UniProtKB-SubCell"/>
</dbReference>
<dbReference type="InterPro" id="IPR012393">
    <property type="entry name" value="Tricorn_protease"/>
</dbReference>
<reference evidence="7" key="1">
    <citation type="journal article" date="2014" name="Front. Microbiol.">
        <title>High frequency of phylogenetically diverse reductive dehalogenase-homologous genes in deep subseafloor sedimentary metagenomes.</title>
        <authorList>
            <person name="Kawai M."/>
            <person name="Futagami T."/>
            <person name="Toyoda A."/>
            <person name="Takaki Y."/>
            <person name="Nishi S."/>
            <person name="Hori S."/>
            <person name="Arai W."/>
            <person name="Tsubouchi T."/>
            <person name="Morono Y."/>
            <person name="Uchiyama I."/>
            <person name="Ito T."/>
            <person name="Fujiyama A."/>
            <person name="Inagaki F."/>
            <person name="Takami H."/>
        </authorList>
    </citation>
    <scope>NUCLEOTIDE SEQUENCE</scope>
    <source>
        <strain evidence="7">Expedition CK06-06</strain>
    </source>
</reference>
<dbReference type="SUPFAM" id="SSF69304">
    <property type="entry name" value="Tricorn protease N-terminal domain"/>
    <property type="match status" value="1"/>
</dbReference>
<accession>X1NPA7</accession>
<comment type="similarity">
    <text evidence="2">Belongs to the peptidase S41B family.</text>
</comment>
<evidence type="ECO:0000313" key="7">
    <source>
        <dbReference type="EMBL" id="GAI20479.1"/>
    </source>
</evidence>
<dbReference type="Gene3D" id="2.120.10.60">
    <property type="entry name" value="Tricorn protease N-terminal domain"/>
    <property type="match status" value="1"/>
</dbReference>
<comment type="caution">
    <text evidence="7">The sequence shown here is derived from an EMBL/GenBank/DDBJ whole genome shotgun (WGS) entry which is preliminary data.</text>
</comment>
<keyword evidence="5" id="KW-0378">Hydrolase</keyword>
<evidence type="ECO:0000256" key="3">
    <source>
        <dbReference type="ARBA" id="ARBA00022490"/>
    </source>
</evidence>
<gene>
    <name evidence="7" type="ORF">S06H3_27366</name>
</gene>
<organism evidence="7">
    <name type="scientific">marine sediment metagenome</name>
    <dbReference type="NCBI Taxonomy" id="412755"/>
    <lineage>
        <taxon>unclassified sequences</taxon>
        <taxon>metagenomes</taxon>
        <taxon>ecological metagenomes</taxon>
    </lineage>
</organism>
<feature type="non-terminal residue" evidence="7">
    <location>
        <position position="1"/>
    </location>
</feature>
<dbReference type="EMBL" id="BARV01015870">
    <property type="protein sequence ID" value="GAI20479.1"/>
    <property type="molecule type" value="Genomic_DNA"/>
</dbReference>
<keyword evidence="3" id="KW-0963">Cytoplasm</keyword>
<evidence type="ECO:0000256" key="4">
    <source>
        <dbReference type="ARBA" id="ARBA00022670"/>
    </source>
</evidence>
<comment type="subcellular location">
    <subcellularLocation>
        <location evidence="1">Cytoplasm</location>
    </subcellularLocation>
</comment>
<evidence type="ECO:0008006" key="8">
    <source>
        <dbReference type="Google" id="ProtNLM"/>
    </source>
</evidence>
<evidence type="ECO:0000256" key="5">
    <source>
        <dbReference type="ARBA" id="ARBA00022801"/>
    </source>
</evidence>
<dbReference type="GO" id="GO:0006508">
    <property type="term" value="P:proteolysis"/>
    <property type="evidence" value="ECO:0007669"/>
    <property type="project" value="UniProtKB-KW"/>
</dbReference>
<dbReference type="PANTHER" id="PTHR43253:SF1">
    <property type="entry name" value="TRICORN PROTEASE HOMOLOG 2-RELATED"/>
    <property type="match status" value="1"/>
</dbReference>
<evidence type="ECO:0000256" key="2">
    <source>
        <dbReference type="ARBA" id="ARBA00008524"/>
    </source>
</evidence>
<dbReference type="AlphaFoldDB" id="X1NPA7"/>
<keyword evidence="6" id="KW-0720">Serine protease</keyword>
<dbReference type="GO" id="GO:0008236">
    <property type="term" value="F:serine-type peptidase activity"/>
    <property type="evidence" value="ECO:0007669"/>
    <property type="project" value="UniProtKB-KW"/>
</dbReference>
<evidence type="ECO:0000256" key="6">
    <source>
        <dbReference type="ARBA" id="ARBA00022825"/>
    </source>
</evidence>
<dbReference type="Pfam" id="PF26549">
    <property type="entry name" value="Tricorn_N"/>
    <property type="match status" value="1"/>
</dbReference>
<dbReference type="PANTHER" id="PTHR43253">
    <property type="entry name" value="TRICORN PROTEASE HOMOLOG 2-RELATED"/>
    <property type="match status" value="1"/>
</dbReference>
<keyword evidence="4" id="KW-0645">Protease</keyword>
<name>X1NPA7_9ZZZZ</name>
<evidence type="ECO:0000256" key="1">
    <source>
        <dbReference type="ARBA" id="ARBA00004496"/>
    </source>
</evidence>
<proteinExistence type="inferred from homology"/>
<protein>
    <recommendedName>
        <fullName evidence="8">Dipeptidylpeptidase IV N-terminal domain-containing protein</fullName>
    </recommendedName>
</protein>
<sequence>TPFYEPFRQWKHYRGGTVSTIWLYTFSDHSVEKIPQPEGRCNDTDPMWTGDKIYFRSDRNGEFNLFLFDLKSKEIKQLTSHTDFPVLSASSGGGKIIYEQAGHLHISEAFDIAGRYKKHRGSVRCETTDNIYSRMPREK</sequence>